<dbReference type="PANTHER" id="PTHR30093">
    <property type="entry name" value="GENERAL SECRETION PATHWAY PROTEIN G"/>
    <property type="match status" value="1"/>
</dbReference>
<dbReference type="InterPro" id="IPR027558">
    <property type="entry name" value="Pre_pil_HX9DG_C"/>
</dbReference>
<keyword evidence="1" id="KW-1133">Transmembrane helix</keyword>
<dbReference type="Pfam" id="PF07596">
    <property type="entry name" value="SBP_bac_10"/>
    <property type="match status" value="1"/>
</dbReference>
<dbReference type="Proteomes" id="UP001216907">
    <property type="component" value="Unassembled WGS sequence"/>
</dbReference>
<comment type="caution">
    <text evidence="3">The sequence shown here is derived from an EMBL/GenBank/DDBJ whole genome shotgun (WGS) entry which is preliminary data.</text>
</comment>
<evidence type="ECO:0000313" key="4">
    <source>
        <dbReference type="Proteomes" id="UP001216907"/>
    </source>
</evidence>
<evidence type="ECO:0000259" key="2">
    <source>
        <dbReference type="Pfam" id="PF07596"/>
    </source>
</evidence>
<dbReference type="Gene3D" id="3.30.700.10">
    <property type="entry name" value="Glycoprotein, Type 4 Pilin"/>
    <property type="match status" value="1"/>
</dbReference>
<dbReference type="InterPro" id="IPR045584">
    <property type="entry name" value="Pilin-like"/>
</dbReference>
<feature type="domain" description="DUF1559" evidence="2">
    <location>
        <begin position="34"/>
        <end position="292"/>
    </location>
</feature>
<dbReference type="NCBIfam" id="TIGR04294">
    <property type="entry name" value="pre_pil_HX9DG"/>
    <property type="match status" value="1"/>
</dbReference>
<organism evidence="3 4">
    <name type="scientific">Paludisphaera mucosa</name>
    <dbReference type="NCBI Taxonomy" id="3030827"/>
    <lineage>
        <taxon>Bacteria</taxon>
        <taxon>Pseudomonadati</taxon>
        <taxon>Planctomycetota</taxon>
        <taxon>Planctomycetia</taxon>
        <taxon>Isosphaerales</taxon>
        <taxon>Isosphaeraceae</taxon>
        <taxon>Paludisphaera</taxon>
    </lineage>
</organism>
<keyword evidence="1" id="KW-0472">Membrane</keyword>
<accession>A0ABT6FL98</accession>
<dbReference type="InterPro" id="IPR011453">
    <property type="entry name" value="DUF1559"/>
</dbReference>
<gene>
    <name evidence="3" type="ORF">PZE19_31635</name>
</gene>
<keyword evidence="1" id="KW-0812">Transmembrane</keyword>
<reference evidence="3 4" key="1">
    <citation type="submission" date="2023-03" db="EMBL/GenBank/DDBJ databases">
        <title>Paludisphaera mucosa sp. nov. a novel planctomycete from northern fen.</title>
        <authorList>
            <person name="Ivanova A."/>
        </authorList>
    </citation>
    <scope>NUCLEOTIDE SEQUENCE [LARGE SCALE GENOMIC DNA]</scope>
    <source>
        <strain evidence="3 4">Pla2</strain>
    </source>
</reference>
<dbReference type="EMBL" id="JARRAG010000005">
    <property type="protein sequence ID" value="MDG3008344.1"/>
    <property type="molecule type" value="Genomic_DNA"/>
</dbReference>
<keyword evidence="4" id="KW-1185">Reference proteome</keyword>
<evidence type="ECO:0000313" key="3">
    <source>
        <dbReference type="EMBL" id="MDG3008344.1"/>
    </source>
</evidence>
<dbReference type="PANTHER" id="PTHR30093:SF2">
    <property type="entry name" value="TYPE II SECRETION SYSTEM PROTEIN H"/>
    <property type="match status" value="1"/>
</dbReference>
<protein>
    <submittedName>
        <fullName evidence="3">DUF1559 domain-containing protein</fullName>
    </submittedName>
</protein>
<proteinExistence type="predicted"/>
<evidence type="ECO:0000256" key="1">
    <source>
        <dbReference type="SAM" id="Phobius"/>
    </source>
</evidence>
<dbReference type="RefSeq" id="WP_277864669.1">
    <property type="nucleotide sequence ID" value="NZ_JARRAG010000005.1"/>
</dbReference>
<sequence length="341" mass="36270">MAGGRPCRGFTLIEAIVVVAVIGVLVALLLPAVQAAREAARRMGCVGNLKQLALAAAGYEHQVGCYPMGNPVRTDARFPQAVLDGHSVFVALLPFLEQKPLFDAFNFDRSINYCDNATAIATRVAVLSCPSDHAAGGPKPALYWLIDAVGPSMTNISSYAGCSGMVYRYPASAAEIARMPLHNRQCDGVFFVDSRVRRAEIADGASNTLMFCERAHARLTIPGPDEYHWWSDGWMCDNHFLTAFPINPTIAPDPAGYYGYTAQLWAASSLHGGGANFAMCDGSVRFLKDSIDTMAVDGNGIPVGVAGNVEVGVTFAPGTRFGVYQHLGSRAGGEVVGADAY</sequence>
<dbReference type="InterPro" id="IPR012902">
    <property type="entry name" value="N_methyl_site"/>
</dbReference>
<dbReference type="NCBIfam" id="TIGR02532">
    <property type="entry name" value="IV_pilin_GFxxxE"/>
    <property type="match status" value="1"/>
</dbReference>
<name>A0ABT6FL98_9BACT</name>
<dbReference type="PROSITE" id="PS00409">
    <property type="entry name" value="PROKAR_NTER_METHYL"/>
    <property type="match status" value="1"/>
</dbReference>
<dbReference type="Pfam" id="PF07963">
    <property type="entry name" value="N_methyl"/>
    <property type="match status" value="1"/>
</dbReference>
<dbReference type="SUPFAM" id="SSF54523">
    <property type="entry name" value="Pili subunits"/>
    <property type="match status" value="1"/>
</dbReference>
<feature type="transmembrane region" description="Helical" evidence="1">
    <location>
        <begin position="12"/>
        <end position="33"/>
    </location>
</feature>